<dbReference type="Gene3D" id="2.40.170.20">
    <property type="entry name" value="TonB-dependent receptor, beta-barrel domain"/>
    <property type="match status" value="1"/>
</dbReference>
<dbReference type="InterPro" id="IPR012910">
    <property type="entry name" value="Plug_dom"/>
</dbReference>
<dbReference type="InterPro" id="IPR008969">
    <property type="entry name" value="CarboxyPept-like_regulatory"/>
</dbReference>
<dbReference type="SUPFAM" id="SSF49464">
    <property type="entry name" value="Carboxypeptidase regulatory domain-like"/>
    <property type="match status" value="1"/>
</dbReference>
<dbReference type="AlphaFoldDB" id="A0A2T8HNP3"/>
<dbReference type="EMBL" id="QDKG01000001">
    <property type="protein sequence ID" value="PVH27069.1"/>
    <property type="molecule type" value="Genomic_DNA"/>
</dbReference>
<evidence type="ECO:0000256" key="5">
    <source>
        <dbReference type="ARBA" id="ARBA00022729"/>
    </source>
</evidence>
<comment type="caution">
    <text evidence="9">The sequence shown here is derived from an EMBL/GenBank/DDBJ whole genome shotgun (WGS) entry which is preliminary data.</text>
</comment>
<dbReference type="SUPFAM" id="SSF56935">
    <property type="entry name" value="Porins"/>
    <property type="match status" value="1"/>
</dbReference>
<keyword evidence="4" id="KW-0812">Transmembrane</keyword>
<keyword evidence="10" id="KW-1185">Reference proteome</keyword>
<evidence type="ECO:0000256" key="4">
    <source>
        <dbReference type="ARBA" id="ARBA00022692"/>
    </source>
</evidence>
<keyword evidence="2" id="KW-0813">Transport</keyword>
<dbReference type="PANTHER" id="PTHR30069:SF29">
    <property type="entry name" value="HEMOGLOBIN AND HEMOGLOBIN-HAPTOGLOBIN-BINDING PROTEIN 1-RELATED"/>
    <property type="match status" value="1"/>
</dbReference>
<keyword evidence="5" id="KW-0732">Signal</keyword>
<keyword evidence="6" id="KW-0472">Membrane</keyword>
<reference evidence="9 10" key="1">
    <citation type="submission" date="2018-04" db="EMBL/GenBank/DDBJ databases">
        <title>Sphingobacterium cortibacter sp. nov.</title>
        <authorList>
            <person name="Li Y."/>
        </authorList>
    </citation>
    <scope>NUCLEOTIDE SEQUENCE [LARGE SCALE GENOMIC DNA]</scope>
    <source>
        <strain evidence="9 10">2c-3</strain>
    </source>
</reference>
<dbReference type="Proteomes" id="UP000245627">
    <property type="component" value="Unassembled WGS sequence"/>
</dbReference>
<dbReference type="GO" id="GO:0044718">
    <property type="term" value="P:siderophore transmembrane transport"/>
    <property type="evidence" value="ECO:0007669"/>
    <property type="project" value="TreeGrafter"/>
</dbReference>
<name>A0A2T8HNP3_9SPHI</name>
<dbReference type="GO" id="GO:0009279">
    <property type="term" value="C:cell outer membrane"/>
    <property type="evidence" value="ECO:0007669"/>
    <property type="project" value="UniProtKB-SubCell"/>
</dbReference>
<evidence type="ECO:0000313" key="10">
    <source>
        <dbReference type="Proteomes" id="UP000245627"/>
    </source>
</evidence>
<dbReference type="InterPro" id="IPR037066">
    <property type="entry name" value="Plug_dom_sf"/>
</dbReference>
<evidence type="ECO:0000259" key="8">
    <source>
        <dbReference type="Pfam" id="PF07715"/>
    </source>
</evidence>
<gene>
    <name evidence="9" type="ORF">DC487_05585</name>
</gene>
<evidence type="ECO:0000256" key="3">
    <source>
        <dbReference type="ARBA" id="ARBA00022452"/>
    </source>
</evidence>
<organism evidence="9 10">
    <name type="scientific">Sphingobacterium corticibacter</name>
    <dbReference type="NCBI Taxonomy" id="2171749"/>
    <lineage>
        <taxon>Bacteria</taxon>
        <taxon>Pseudomonadati</taxon>
        <taxon>Bacteroidota</taxon>
        <taxon>Sphingobacteriia</taxon>
        <taxon>Sphingobacteriales</taxon>
        <taxon>Sphingobacteriaceae</taxon>
        <taxon>Sphingobacterium</taxon>
    </lineage>
</organism>
<evidence type="ECO:0000256" key="2">
    <source>
        <dbReference type="ARBA" id="ARBA00022448"/>
    </source>
</evidence>
<sequence length="962" mass="107231">MNGVIKLNLRNYMFFDITLRRSMQVLALATILLFSAYPQHAQAQRKVVVEGTVYEQSAASQPLKSASVSILPYNLTVNTDNEGKFRFNNIPDESFRLVISYVGKVTLDTLIQNRPTQPLMLRLADNSFRLENVDVVAKPSQSGLGSTSVINRNAIEHLQANSLADIMSLVPGGITVNPDLNNDASRLINIRSVVKDKNAAIDRYMDANAFGTSIVMNGSPISNNANLQTLSPVMNGGASALGGGAPPRGGIDSRSIPMYNVESVEVIRGVPGVKYGDLASGAVIVNQRAGRQPLFVEANTNPNLYNLSASKGIVLDDRRGAINLGGSYAYNTNDPVQAYRYYQRGTINALYSNSFFNERLSSTTGIDFHVSNDGRRLNPDDEITRTKSSGKETGIAINSMGSYQMPGTTWLRKIDYAGRLSFNSKKSYYQQQYTAANAAYGMTYTDGAILTNTPGERLYNEDGEQITQIPLGEEDKYAVYLPSTYLGVHQIEGKEFSTFLSATANFFNQIGGTQHSWLLGGDFRSDKNFGAGKTFADSLPPYRDLQYVNSSYRNRKYSDIPAVTQLGFYVEDNMTTRIMDRLLRVSAGLRYDRFSQNRSIIAPRANASFEILPEVLMIRAGYGVMAKAPSLLYLYPENAYFDYININEIPTGSPDAIFMTTTRAFNTENSALKIASNRKQEVGIDLRFNKSILSVTAFSEKLKNGYAISPTIHSFRPVEYKQYERVGDSRVLTEISADPVLAKFNMPNNNMAIDKQGLEFQLDLARIQRIRTQFSVYGAYIKEKTYSTDYTFYDGQSGAGAQSRTHIGLYQPAMIQQNVSSVVSTLKATHNIPKIGLAITLTTDIIWNESDWTVYGNDSIPQKYISKFDGLVYDLDGVDLNTPEFTAISRPVVRTTEQRESLPPLVNFNINLTKDIKDFMRLSFFANNLFRYYQNAQSDRISSVYYRRNIPFFFGFKVGVNL</sequence>
<comment type="subcellular location">
    <subcellularLocation>
        <location evidence="1">Cell outer membrane</location>
        <topology evidence="1">Multi-pass membrane protein</topology>
    </subcellularLocation>
</comment>
<dbReference type="Gene3D" id="2.170.130.10">
    <property type="entry name" value="TonB-dependent receptor, plug domain"/>
    <property type="match status" value="1"/>
</dbReference>
<evidence type="ECO:0000256" key="7">
    <source>
        <dbReference type="ARBA" id="ARBA00023237"/>
    </source>
</evidence>
<dbReference type="GO" id="GO:0015344">
    <property type="term" value="F:siderophore uptake transmembrane transporter activity"/>
    <property type="evidence" value="ECO:0007669"/>
    <property type="project" value="TreeGrafter"/>
</dbReference>
<evidence type="ECO:0000256" key="1">
    <source>
        <dbReference type="ARBA" id="ARBA00004571"/>
    </source>
</evidence>
<dbReference type="InterPro" id="IPR036942">
    <property type="entry name" value="Beta-barrel_TonB_sf"/>
</dbReference>
<protein>
    <recommendedName>
        <fullName evidence="8">TonB-dependent receptor plug domain-containing protein</fullName>
    </recommendedName>
</protein>
<evidence type="ECO:0000313" key="9">
    <source>
        <dbReference type="EMBL" id="PVH27069.1"/>
    </source>
</evidence>
<evidence type="ECO:0000256" key="6">
    <source>
        <dbReference type="ARBA" id="ARBA00023136"/>
    </source>
</evidence>
<keyword evidence="3" id="KW-1134">Transmembrane beta strand</keyword>
<dbReference type="Gene3D" id="2.60.40.1120">
    <property type="entry name" value="Carboxypeptidase-like, regulatory domain"/>
    <property type="match status" value="1"/>
</dbReference>
<dbReference type="InterPro" id="IPR039426">
    <property type="entry name" value="TonB-dep_rcpt-like"/>
</dbReference>
<dbReference type="PANTHER" id="PTHR30069">
    <property type="entry name" value="TONB-DEPENDENT OUTER MEMBRANE RECEPTOR"/>
    <property type="match status" value="1"/>
</dbReference>
<dbReference type="Pfam" id="PF07715">
    <property type="entry name" value="Plug"/>
    <property type="match status" value="1"/>
</dbReference>
<feature type="domain" description="TonB-dependent receptor plug" evidence="8">
    <location>
        <begin position="144"/>
        <end position="283"/>
    </location>
</feature>
<keyword evidence="7" id="KW-0998">Cell outer membrane</keyword>
<proteinExistence type="predicted"/>
<dbReference type="Pfam" id="PF13715">
    <property type="entry name" value="CarbopepD_reg_2"/>
    <property type="match status" value="1"/>
</dbReference>
<dbReference type="OrthoDB" id="1151166at2"/>
<accession>A0A2T8HNP3</accession>